<feature type="compositionally biased region" description="Acidic residues" evidence="3">
    <location>
        <begin position="454"/>
        <end position="487"/>
    </location>
</feature>
<evidence type="ECO:0000259" key="4">
    <source>
        <dbReference type="PROSITE" id="PS50102"/>
    </source>
</evidence>
<organism evidence="5 6">
    <name type="scientific">Brachionus calyciflorus</name>
    <dbReference type="NCBI Taxonomy" id="104777"/>
    <lineage>
        <taxon>Eukaryota</taxon>
        <taxon>Metazoa</taxon>
        <taxon>Spiralia</taxon>
        <taxon>Gnathifera</taxon>
        <taxon>Rotifera</taxon>
        <taxon>Eurotatoria</taxon>
        <taxon>Monogononta</taxon>
        <taxon>Pseudotrocha</taxon>
        <taxon>Ploima</taxon>
        <taxon>Brachionidae</taxon>
        <taxon>Brachionus</taxon>
    </lineage>
</organism>
<feature type="domain" description="RRM" evidence="4">
    <location>
        <begin position="149"/>
        <end position="220"/>
    </location>
</feature>
<dbReference type="Gene3D" id="3.30.70.330">
    <property type="match status" value="1"/>
</dbReference>
<keyword evidence="6" id="KW-1185">Reference proteome</keyword>
<feature type="region of interest" description="Disordered" evidence="3">
    <location>
        <begin position="1"/>
        <end position="31"/>
    </location>
</feature>
<dbReference type="GO" id="GO:0005634">
    <property type="term" value="C:nucleus"/>
    <property type="evidence" value="ECO:0007669"/>
    <property type="project" value="TreeGrafter"/>
</dbReference>
<feature type="compositionally biased region" description="Polar residues" evidence="3">
    <location>
        <begin position="1"/>
        <end position="15"/>
    </location>
</feature>
<evidence type="ECO:0000256" key="3">
    <source>
        <dbReference type="SAM" id="MobiDB-lite"/>
    </source>
</evidence>
<feature type="compositionally biased region" description="Low complexity" evidence="3">
    <location>
        <begin position="16"/>
        <end position="31"/>
    </location>
</feature>
<dbReference type="GO" id="GO:0003729">
    <property type="term" value="F:mRNA binding"/>
    <property type="evidence" value="ECO:0007669"/>
    <property type="project" value="TreeGrafter"/>
</dbReference>
<feature type="region of interest" description="Disordered" evidence="3">
    <location>
        <begin position="364"/>
        <end position="385"/>
    </location>
</feature>
<dbReference type="CDD" id="cd00590">
    <property type="entry name" value="RRM_SF"/>
    <property type="match status" value="1"/>
</dbReference>
<dbReference type="EMBL" id="CAJNOC010000113">
    <property type="protein sequence ID" value="CAF0716154.1"/>
    <property type="molecule type" value="Genomic_DNA"/>
</dbReference>
<feature type="region of interest" description="Disordered" evidence="3">
    <location>
        <begin position="444"/>
        <end position="487"/>
    </location>
</feature>
<dbReference type="SUPFAM" id="SSF54928">
    <property type="entry name" value="RNA-binding domain, RBD"/>
    <property type="match status" value="1"/>
</dbReference>
<dbReference type="InterPro" id="IPR012677">
    <property type="entry name" value="Nucleotide-bd_a/b_plait_sf"/>
</dbReference>
<proteinExistence type="predicted"/>
<dbReference type="SMART" id="SM00360">
    <property type="entry name" value="RRM"/>
    <property type="match status" value="1"/>
</dbReference>
<dbReference type="OrthoDB" id="6730379at2759"/>
<comment type="caution">
    <text evidence="5">The sequence shown here is derived from an EMBL/GenBank/DDBJ whole genome shotgun (WGS) entry which is preliminary data.</text>
</comment>
<protein>
    <recommendedName>
        <fullName evidence="4">RRM domain-containing protein</fullName>
    </recommendedName>
</protein>
<accession>A0A813ME04</accession>
<evidence type="ECO:0000256" key="2">
    <source>
        <dbReference type="PROSITE-ProRule" id="PRU00176"/>
    </source>
</evidence>
<reference evidence="5" key="1">
    <citation type="submission" date="2021-02" db="EMBL/GenBank/DDBJ databases">
        <authorList>
            <person name="Nowell W R."/>
        </authorList>
    </citation>
    <scope>NUCLEOTIDE SEQUENCE</scope>
    <source>
        <strain evidence="5">Ploen Becks lab</strain>
    </source>
</reference>
<sequence>MNVNIQNQNPLLTKLTTSTNVSSSTTSSTTTNAPRYALSINNNVANINNALLRNVQLSPKSKISLTQSNTQQTNLFNTISNIQNYSINLQSQLNYASLNMQKNQSQQQQQQQQTNSSLLTAASVLATNNLTSQMYQPSMQQASTCSLNNTLFVGNLHASLQEIDLIQVFRPFGRIVECCKKWLHFGFVKFTTEEEACHAYVTLNGFRLKGRPMRLEFQNRTKKARIKAILAQAALQAANGTPCNPDLLSMGNVNIAGSSVNNIQLGYSNFIDDRQQLYYQNPPKKVETKESSFFNSDQLMKFASNGSNEELNKDKQFEMNFDLAESNNYYDLNNIDLASFSTSVFESKLDDEKRSQNDDFLLGLLKRHPSPSDSPTHEALSLSSDSGCRSNSFLNDEDSVITSIQSSVRTVTKSKSFKNKKLEEVTISEHLEFTCSKSSPIKEEKEEFSKHVDDEIDDESDDDNDDDCSSDCDTSDDASDIPSEADGDSDCLNDLDLLDENFLNGTTDYECEDVEAKYFIQVMEKDGSIARKKLDYGIYKSVNSTFSLFIEPHDILKQVETDEFTEYNLFPSNECVDQPLHDTLMLFKNLCCV</sequence>
<evidence type="ECO:0000313" key="6">
    <source>
        <dbReference type="Proteomes" id="UP000663879"/>
    </source>
</evidence>
<dbReference type="PROSITE" id="PS50102">
    <property type="entry name" value="RRM"/>
    <property type="match status" value="1"/>
</dbReference>
<name>A0A813ME04_9BILA</name>
<dbReference type="InterPro" id="IPR050502">
    <property type="entry name" value="Euk_RNA-bind_prot"/>
</dbReference>
<gene>
    <name evidence="5" type="ORF">OXX778_LOCUS1664</name>
</gene>
<dbReference type="InterPro" id="IPR000504">
    <property type="entry name" value="RRM_dom"/>
</dbReference>
<keyword evidence="1 2" id="KW-0694">RNA-binding</keyword>
<feature type="compositionally biased region" description="Basic and acidic residues" evidence="3">
    <location>
        <begin position="444"/>
        <end position="453"/>
    </location>
</feature>
<dbReference type="Pfam" id="PF00076">
    <property type="entry name" value="RRM_1"/>
    <property type="match status" value="1"/>
</dbReference>
<dbReference type="PANTHER" id="PTHR48025:SF1">
    <property type="entry name" value="RRM DOMAIN-CONTAINING PROTEIN"/>
    <property type="match status" value="1"/>
</dbReference>
<dbReference type="AlphaFoldDB" id="A0A813ME04"/>
<dbReference type="InterPro" id="IPR035979">
    <property type="entry name" value="RBD_domain_sf"/>
</dbReference>
<dbReference type="PANTHER" id="PTHR48025">
    <property type="entry name" value="OS02G0815200 PROTEIN"/>
    <property type="match status" value="1"/>
</dbReference>
<evidence type="ECO:0000313" key="5">
    <source>
        <dbReference type="EMBL" id="CAF0716154.1"/>
    </source>
</evidence>
<evidence type="ECO:0000256" key="1">
    <source>
        <dbReference type="ARBA" id="ARBA00022884"/>
    </source>
</evidence>
<dbReference type="Proteomes" id="UP000663879">
    <property type="component" value="Unassembled WGS sequence"/>
</dbReference>